<proteinExistence type="inferred from homology"/>
<evidence type="ECO:0000256" key="1">
    <source>
        <dbReference type="ARBA" id="ARBA00006499"/>
    </source>
</evidence>
<comment type="caution">
    <text evidence="4">The sequence shown here is derived from an EMBL/GenBank/DDBJ whole genome shotgun (WGS) entry which is preliminary data.</text>
</comment>
<dbReference type="Proteomes" id="UP000468650">
    <property type="component" value="Unassembled WGS sequence"/>
</dbReference>
<protein>
    <submittedName>
        <fullName evidence="4">Carboxylesterase family protein</fullName>
    </submittedName>
</protein>
<evidence type="ECO:0000313" key="4">
    <source>
        <dbReference type="EMBL" id="KAB2814416.1"/>
    </source>
</evidence>
<dbReference type="InterPro" id="IPR050565">
    <property type="entry name" value="LYPA1-2/EST-like"/>
</dbReference>
<keyword evidence="5" id="KW-1185">Reference proteome</keyword>
<dbReference type="AlphaFoldDB" id="A0A6N6RLG8"/>
<dbReference type="InterPro" id="IPR029058">
    <property type="entry name" value="AB_hydrolase_fold"/>
</dbReference>
<reference evidence="4 5" key="1">
    <citation type="submission" date="2019-09" db="EMBL/GenBank/DDBJ databases">
        <title>Genomes of family Cryomorphaceae.</title>
        <authorList>
            <person name="Bowman J.P."/>
        </authorList>
    </citation>
    <scope>NUCLEOTIDE SEQUENCE [LARGE SCALE GENOMIC DNA]</scope>
    <source>
        <strain evidence="4 5">LMG 25704</strain>
    </source>
</reference>
<feature type="domain" description="Phospholipase/carboxylesterase/thioesterase" evidence="3">
    <location>
        <begin position="19"/>
        <end position="216"/>
    </location>
</feature>
<dbReference type="Pfam" id="PF02230">
    <property type="entry name" value="Abhydrolase_2"/>
    <property type="match status" value="1"/>
</dbReference>
<sequence length="225" mass="24918">MSDSLPLHYVDLKPKNLPESGKAPVILMLHGYGSHENDLFAFAQDLNDRHHVISLRAPLRLGFGGFAWYEINWNASGDKWTDVDAGLKSIETLTSFIDSLEENFDVDASDITLMGFSQGAIMSYAYSFRHPEKLKAVVAMSGYIVSELMPAKAPLGMVQKLPYFITHGTQDGVIPVSWAQQGADYLEKLQIPHTFRTYAMAHGINPQAYADVKAWLVENVGIGAE</sequence>
<dbReference type="EMBL" id="WBVO01000001">
    <property type="protein sequence ID" value="KAB2814416.1"/>
    <property type="molecule type" value="Genomic_DNA"/>
</dbReference>
<keyword evidence="2" id="KW-0378">Hydrolase</keyword>
<dbReference type="RefSeq" id="WP_151665996.1">
    <property type="nucleotide sequence ID" value="NZ_WBVO01000001.1"/>
</dbReference>
<dbReference type="Gene3D" id="3.40.50.1820">
    <property type="entry name" value="alpha/beta hydrolase"/>
    <property type="match status" value="1"/>
</dbReference>
<dbReference type="PANTHER" id="PTHR10655">
    <property type="entry name" value="LYSOPHOSPHOLIPASE-RELATED"/>
    <property type="match status" value="1"/>
</dbReference>
<organism evidence="4 5">
    <name type="scientific">Phaeocystidibacter luteus</name>
    <dbReference type="NCBI Taxonomy" id="911197"/>
    <lineage>
        <taxon>Bacteria</taxon>
        <taxon>Pseudomonadati</taxon>
        <taxon>Bacteroidota</taxon>
        <taxon>Flavobacteriia</taxon>
        <taxon>Flavobacteriales</taxon>
        <taxon>Phaeocystidibacteraceae</taxon>
        <taxon>Phaeocystidibacter</taxon>
    </lineage>
</organism>
<dbReference type="SUPFAM" id="SSF53474">
    <property type="entry name" value="alpha/beta-Hydrolases"/>
    <property type="match status" value="1"/>
</dbReference>
<gene>
    <name evidence="4" type="ORF">F8C67_01395</name>
</gene>
<evidence type="ECO:0000256" key="2">
    <source>
        <dbReference type="ARBA" id="ARBA00022801"/>
    </source>
</evidence>
<evidence type="ECO:0000313" key="5">
    <source>
        <dbReference type="Proteomes" id="UP000468650"/>
    </source>
</evidence>
<dbReference type="PANTHER" id="PTHR10655:SF17">
    <property type="entry name" value="LYSOPHOSPHOLIPASE-LIKE PROTEIN 1"/>
    <property type="match status" value="1"/>
</dbReference>
<evidence type="ECO:0000259" key="3">
    <source>
        <dbReference type="Pfam" id="PF02230"/>
    </source>
</evidence>
<dbReference type="OrthoDB" id="9795555at2"/>
<dbReference type="InterPro" id="IPR003140">
    <property type="entry name" value="PLipase/COase/thioEstase"/>
</dbReference>
<name>A0A6N6RLG8_9FLAO</name>
<accession>A0A6N6RLG8</accession>
<dbReference type="GO" id="GO:0016787">
    <property type="term" value="F:hydrolase activity"/>
    <property type="evidence" value="ECO:0007669"/>
    <property type="project" value="UniProtKB-KW"/>
</dbReference>
<comment type="similarity">
    <text evidence="1">Belongs to the AB hydrolase superfamily. AB hydrolase 2 family.</text>
</comment>